<dbReference type="EMBL" id="CP157947">
    <property type="protein sequence ID" value="XBS68809.1"/>
    <property type="molecule type" value="Genomic_DNA"/>
</dbReference>
<organism evidence="1">
    <name type="scientific">Acerihabitans sp. KWT182</name>
    <dbReference type="NCBI Taxonomy" id="3157919"/>
    <lineage>
        <taxon>Bacteria</taxon>
        <taxon>Pseudomonadati</taxon>
        <taxon>Pseudomonadota</taxon>
        <taxon>Gammaproteobacteria</taxon>
        <taxon>Enterobacterales</taxon>
        <taxon>Pectobacteriaceae</taxon>
        <taxon>Acerihabitans</taxon>
    </lineage>
</organism>
<evidence type="ECO:0000313" key="1">
    <source>
        <dbReference type="EMBL" id="XBS68809.1"/>
    </source>
</evidence>
<protein>
    <recommendedName>
        <fullName evidence="2">TerB family tellurite resistance protein</fullName>
    </recommendedName>
</protein>
<name>A0AAU7Q6Y1_9GAMM</name>
<dbReference type="AlphaFoldDB" id="A0AAU7Q6Y1"/>
<evidence type="ECO:0008006" key="2">
    <source>
        <dbReference type="Google" id="ProtNLM"/>
    </source>
</evidence>
<proteinExistence type="predicted"/>
<gene>
    <name evidence="1" type="ORF">ABK905_19865</name>
</gene>
<accession>A0AAU7Q6Y1</accession>
<reference evidence="1" key="1">
    <citation type="submission" date="2024-06" db="EMBL/GenBank/DDBJ databases">
        <authorList>
            <person name="Coelho C."/>
            <person name="Bento M."/>
            <person name="Garcia E."/>
            <person name="Camelo A."/>
            <person name="Brandao I."/>
            <person name="Espirito Santo C."/>
            <person name="Trovao J."/>
            <person name="Verissimo A."/>
            <person name="Costa J."/>
            <person name="Tiago I."/>
        </authorList>
    </citation>
    <scope>NUCLEOTIDE SEQUENCE</scope>
    <source>
        <strain evidence="1">KWT182</strain>
    </source>
</reference>
<sequence>MDDKNCYIAQLLAQCDHELGAITYNERAVLVNAVIDALDGKSLQVEDVARFILAAGGGFGVNPHETLPASSARVIINAWISENIFGGGMLDFVVNFFQRGSSSASDRLLLIQSRLDSKVEIFLTMRASRALAGPATMLNATSSRRCFHCWLFHSSMISTLTTPSGVTNMPGFPLLWQPVATRGH</sequence>